<dbReference type="InterPro" id="IPR027417">
    <property type="entry name" value="P-loop_NTPase"/>
</dbReference>
<dbReference type="AlphaFoldDB" id="A0A015MTQ4"/>
<evidence type="ECO:0000313" key="4">
    <source>
        <dbReference type="EMBL" id="EXX70123.1"/>
    </source>
</evidence>
<dbReference type="PANTHER" id="PTHR24073">
    <property type="entry name" value="DRAB5-RELATED"/>
    <property type="match status" value="1"/>
</dbReference>
<keyword evidence="2" id="KW-0342">GTP-binding</keyword>
<dbReference type="Pfam" id="PF00071">
    <property type="entry name" value="Ras"/>
    <property type="match status" value="1"/>
</dbReference>
<protein>
    <submittedName>
        <fullName evidence="4">Sec4p</fullName>
    </submittedName>
</protein>
<gene>
    <name evidence="4" type="ORF">RirG_090390</name>
</gene>
<dbReference type="EMBL" id="JEMT01016683">
    <property type="protein sequence ID" value="EXX70123.1"/>
    <property type="molecule type" value="Genomic_DNA"/>
</dbReference>
<dbReference type="InterPro" id="IPR001806">
    <property type="entry name" value="Small_GTPase"/>
</dbReference>
<sequence>MEFSDKIRIVVVGDPGVGKTSLVHILCHNEVLRHPSYTIGCTADVKIHSHTRTHKSYFVEFIDVGGSSKHKSSRNMFYHQINGIILVHDVSNRRSYYNLWNWVSEIIESEGYKEFEKSSNSSGMSGSHASMNWNSSGSGSWSNVSGSLSGSWMSGSNMLNNSISGNMTGLSSSTYNGHKKNEEFKLSLNERSLNIPILVAGTKADLVKHELTGRQRRYSIIDEFGGDYVNLCAVAPTQFTPNSIAIEKINSFFDKVIDKKYGITSEHLQSPTLGTFAASSSTSLSTGGIITNREERRRGLSNILISGSNSSNNSVINGLPSPGLNSVNSNRLGGVGIIKDLSPRKQGWNVFRNPATYSNQPIINDDHKLLRHSSSKDNVNLLRTYNSSSNLRDTSLSSSPSSSNSLLRSNSTSNLRENIGNVGTSKYNFSSSLGGFKKDNE</sequence>
<dbReference type="SMART" id="SM00175">
    <property type="entry name" value="RAB"/>
    <property type="match status" value="1"/>
</dbReference>
<evidence type="ECO:0000256" key="1">
    <source>
        <dbReference type="ARBA" id="ARBA00022741"/>
    </source>
</evidence>
<dbReference type="SMR" id="A0A015MTQ4"/>
<feature type="region of interest" description="Disordered" evidence="3">
    <location>
        <begin position="390"/>
        <end position="421"/>
    </location>
</feature>
<dbReference type="PRINTS" id="PR00449">
    <property type="entry name" value="RASTRNSFRMNG"/>
</dbReference>
<dbReference type="GO" id="GO:0005525">
    <property type="term" value="F:GTP binding"/>
    <property type="evidence" value="ECO:0007669"/>
    <property type="project" value="UniProtKB-KW"/>
</dbReference>
<accession>A0A015MTQ4</accession>
<dbReference type="OrthoDB" id="8954335at2759"/>
<evidence type="ECO:0000256" key="2">
    <source>
        <dbReference type="ARBA" id="ARBA00023134"/>
    </source>
</evidence>
<name>A0A015MTQ4_RHIIW</name>
<dbReference type="Proteomes" id="UP000022910">
    <property type="component" value="Unassembled WGS sequence"/>
</dbReference>
<dbReference type="PROSITE" id="PS51419">
    <property type="entry name" value="RAB"/>
    <property type="match status" value="1"/>
</dbReference>
<proteinExistence type="predicted"/>
<comment type="caution">
    <text evidence="4">The sequence shown here is derived from an EMBL/GenBank/DDBJ whole genome shotgun (WGS) entry which is preliminary data.</text>
</comment>
<organism evidence="4 5">
    <name type="scientific">Rhizophagus irregularis (strain DAOM 197198w)</name>
    <name type="common">Glomus intraradices</name>
    <dbReference type="NCBI Taxonomy" id="1432141"/>
    <lineage>
        <taxon>Eukaryota</taxon>
        <taxon>Fungi</taxon>
        <taxon>Fungi incertae sedis</taxon>
        <taxon>Mucoromycota</taxon>
        <taxon>Glomeromycotina</taxon>
        <taxon>Glomeromycetes</taxon>
        <taxon>Glomerales</taxon>
        <taxon>Glomeraceae</taxon>
        <taxon>Rhizophagus</taxon>
    </lineage>
</organism>
<dbReference type="Gene3D" id="3.40.50.300">
    <property type="entry name" value="P-loop containing nucleotide triphosphate hydrolases"/>
    <property type="match status" value="1"/>
</dbReference>
<feature type="compositionally biased region" description="Low complexity" evidence="3">
    <location>
        <begin position="390"/>
        <end position="415"/>
    </location>
</feature>
<dbReference type="GO" id="GO:0003924">
    <property type="term" value="F:GTPase activity"/>
    <property type="evidence" value="ECO:0007669"/>
    <property type="project" value="InterPro"/>
</dbReference>
<evidence type="ECO:0000256" key="3">
    <source>
        <dbReference type="SAM" id="MobiDB-lite"/>
    </source>
</evidence>
<keyword evidence="1" id="KW-0547">Nucleotide-binding</keyword>
<dbReference type="STRING" id="1432141.A0A015MTQ4"/>
<dbReference type="SMART" id="SM00173">
    <property type="entry name" value="RAS"/>
    <property type="match status" value="1"/>
</dbReference>
<evidence type="ECO:0000313" key="5">
    <source>
        <dbReference type="Proteomes" id="UP000022910"/>
    </source>
</evidence>
<reference evidence="4 5" key="1">
    <citation type="submission" date="2014-02" db="EMBL/GenBank/DDBJ databases">
        <title>Single nucleus genome sequencing reveals high similarity among nuclei of an endomycorrhizal fungus.</title>
        <authorList>
            <person name="Lin K."/>
            <person name="Geurts R."/>
            <person name="Zhang Z."/>
            <person name="Limpens E."/>
            <person name="Saunders D.G."/>
            <person name="Mu D."/>
            <person name="Pang E."/>
            <person name="Cao H."/>
            <person name="Cha H."/>
            <person name="Lin T."/>
            <person name="Zhou Q."/>
            <person name="Shang Y."/>
            <person name="Li Y."/>
            <person name="Ivanov S."/>
            <person name="Sharma T."/>
            <person name="Velzen R.V."/>
            <person name="Ruijter N.D."/>
            <person name="Aanen D.K."/>
            <person name="Win J."/>
            <person name="Kamoun S."/>
            <person name="Bisseling T."/>
            <person name="Huang S."/>
        </authorList>
    </citation>
    <scope>NUCLEOTIDE SEQUENCE [LARGE SCALE GENOMIC DNA]</scope>
    <source>
        <strain evidence="5">DAOM197198w</strain>
    </source>
</reference>
<keyword evidence="5" id="KW-1185">Reference proteome</keyword>
<dbReference type="SUPFAM" id="SSF52540">
    <property type="entry name" value="P-loop containing nucleoside triphosphate hydrolases"/>
    <property type="match status" value="1"/>
</dbReference>